<proteinExistence type="predicted"/>
<dbReference type="EMBL" id="GBRH01241922">
    <property type="protein sequence ID" value="JAD55973.1"/>
    <property type="molecule type" value="Transcribed_RNA"/>
</dbReference>
<name>A0A0A9B1E6_ARUDO</name>
<sequence>MGADGRQQRISEGGRRR</sequence>
<accession>A0A0A9B1E6</accession>
<organism evidence="1">
    <name type="scientific">Arundo donax</name>
    <name type="common">Giant reed</name>
    <name type="synonym">Donax arundinaceus</name>
    <dbReference type="NCBI Taxonomy" id="35708"/>
    <lineage>
        <taxon>Eukaryota</taxon>
        <taxon>Viridiplantae</taxon>
        <taxon>Streptophyta</taxon>
        <taxon>Embryophyta</taxon>
        <taxon>Tracheophyta</taxon>
        <taxon>Spermatophyta</taxon>
        <taxon>Magnoliopsida</taxon>
        <taxon>Liliopsida</taxon>
        <taxon>Poales</taxon>
        <taxon>Poaceae</taxon>
        <taxon>PACMAD clade</taxon>
        <taxon>Arundinoideae</taxon>
        <taxon>Arundineae</taxon>
        <taxon>Arundo</taxon>
    </lineage>
</organism>
<reference evidence="1" key="1">
    <citation type="submission" date="2014-09" db="EMBL/GenBank/DDBJ databases">
        <authorList>
            <person name="Magalhaes I.L.F."/>
            <person name="Oliveira U."/>
            <person name="Santos F.R."/>
            <person name="Vidigal T.H.D.A."/>
            <person name="Brescovit A.D."/>
            <person name="Santos A.J."/>
        </authorList>
    </citation>
    <scope>NUCLEOTIDE SEQUENCE</scope>
    <source>
        <tissue evidence="1">Shoot tissue taken approximately 20 cm above the soil surface</tissue>
    </source>
</reference>
<protein>
    <submittedName>
        <fullName evidence="1">Uncharacterized protein</fullName>
    </submittedName>
</protein>
<reference evidence="1" key="2">
    <citation type="journal article" date="2015" name="Data Brief">
        <title>Shoot transcriptome of the giant reed, Arundo donax.</title>
        <authorList>
            <person name="Barrero R.A."/>
            <person name="Guerrero F.D."/>
            <person name="Moolhuijzen P."/>
            <person name="Goolsby J.A."/>
            <person name="Tidwell J."/>
            <person name="Bellgard S.E."/>
            <person name="Bellgard M.I."/>
        </authorList>
    </citation>
    <scope>NUCLEOTIDE SEQUENCE</scope>
    <source>
        <tissue evidence="1">Shoot tissue taken approximately 20 cm above the soil surface</tissue>
    </source>
</reference>
<evidence type="ECO:0000313" key="1">
    <source>
        <dbReference type="EMBL" id="JAD55973.1"/>
    </source>
</evidence>
<dbReference type="AlphaFoldDB" id="A0A0A9B1E6"/>